<dbReference type="InterPro" id="IPR021109">
    <property type="entry name" value="Peptidase_aspartic_dom_sf"/>
</dbReference>
<sequence>MAEIKVFKTKITNACALLRSNESAMNSLDEPFTFPATKAECEAFIRQKTAELNHLQRTISNAKQLHDSHVNAAIANITSRQEAKEREKLMVDLNKHLETDSNDLEISSFQWINTIEFRKDELAQQALLIACSEPSTSNNQRNCCQGERSTELSSRRDIRVRRPLLEVPTYSGQYREFSSFWSVFESLIHNDTDLTNTEKFLFLKQALKGKAASTIHSIPVIGEKYHTAVELLRKHFDKSACIADILINEIERLPRAHEDPSSCREIFDAVSTRLIHLEQTGVPMNADRIWRRMILCKFPESICNKVIQKESKAGSPFNVNDVMTAVDDIITLRETTSLTTRTLFGNETQSFAEHNDVDNGSRRDSAEKLHERRLQPLCLCGEAHSPRHCAKYTTPESRRAEARRQNVCWKCFEGNHKSKDCKTLGPCPKCSEPHHSSLCHTRKIGSEAVNVPQSGFNQPLRRNNQQQSSRLIQPQLNRSDQPHQRSCQDVVNVQANQNCSSLHDVTAGLAAMPNKQYILQTASTLIFNEEEQDYQPVTMLLDSGAQRSFIKAQLSSELNLPVIGTTSLTTAGMGELLETFKSNKVPITLKGIHNSKKLQRLPIQTKEKLIAETRTAYLSEEDQRFIKDRKIVLAQRDFNSSVVSPDLLIGQDLLSSIIEHSRPTLILPSGLILTPTIFGYTPSGASEVELPNDNVNSESNSINVATSLVATANNDNKMSVEKESLGCLGRIQEEKHDSNVNDRSISGTRKYHNDDFEQRHELLPTTLSNDINLKYNVPEGMNSIVWNSKEQPRLIHRHAQQLILETPSGRRDEQLGKSYNLHRRRNLRRSWNTYGPEACYITPISILCMCSFRICHFASRYSCTFIYYCITVIAFDSRVLFVAVIDISYICYRISCPPPVL</sequence>
<dbReference type="Proteomes" id="UP000024635">
    <property type="component" value="Unassembled WGS sequence"/>
</dbReference>
<dbReference type="OrthoDB" id="5868234at2759"/>
<dbReference type="SUPFAM" id="SSF50630">
    <property type="entry name" value="Acid proteases"/>
    <property type="match status" value="1"/>
</dbReference>
<dbReference type="PROSITE" id="PS00141">
    <property type="entry name" value="ASP_PROTEASE"/>
    <property type="match status" value="1"/>
</dbReference>
<comment type="caution">
    <text evidence="3">The sequence shown here is derived from an EMBL/GenBank/DDBJ whole genome shotgun (WGS) entry which is preliminary data.</text>
</comment>
<dbReference type="GO" id="GO:0004190">
    <property type="term" value="F:aspartic-type endopeptidase activity"/>
    <property type="evidence" value="ECO:0007669"/>
    <property type="project" value="InterPro"/>
</dbReference>
<dbReference type="PANTHER" id="PTHR47331:SF5">
    <property type="entry name" value="RIBONUCLEASE H"/>
    <property type="match status" value="1"/>
</dbReference>
<keyword evidence="1" id="KW-0378">Hydrolase</keyword>
<evidence type="ECO:0000313" key="3">
    <source>
        <dbReference type="EMBL" id="EYC15606.1"/>
    </source>
</evidence>
<dbReference type="AlphaFoldDB" id="A0A016UL36"/>
<dbReference type="InterPro" id="IPR005312">
    <property type="entry name" value="DUF1759"/>
</dbReference>
<dbReference type="EMBL" id="JARK01001372">
    <property type="protein sequence ID" value="EYC15606.1"/>
    <property type="molecule type" value="Genomic_DNA"/>
</dbReference>
<proteinExistence type="predicted"/>
<dbReference type="PANTHER" id="PTHR47331">
    <property type="entry name" value="PHD-TYPE DOMAIN-CONTAINING PROTEIN"/>
    <property type="match status" value="1"/>
</dbReference>
<dbReference type="InterPro" id="IPR001969">
    <property type="entry name" value="Aspartic_peptidase_AS"/>
</dbReference>
<evidence type="ECO:0000259" key="2">
    <source>
        <dbReference type="PROSITE" id="PS50175"/>
    </source>
</evidence>
<dbReference type="InterPro" id="IPR001995">
    <property type="entry name" value="Peptidase_A2_cat"/>
</dbReference>
<evidence type="ECO:0000313" key="4">
    <source>
        <dbReference type="Proteomes" id="UP000024635"/>
    </source>
</evidence>
<feature type="domain" description="Peptidase A2" evidence="2">
    <location>
        <begin position="537"/>
        <end position="653"/>
    </location>
</feature>
<dbReference type="STRING" id="53326.A0A016UL36"/>
<protein>
    <recommendedName>
        <fullName evidence="2">Peptidase A2 domain-containing protein</fullName>
    </recommendedName>
</protein>
<reference evidence="4" key="1">
    <citation type="journal article" date="2015" name="Nat. Genet.">
        <title>The genome and transcriptome of the zoonotic hookworm Ancylostoma ceylanicum identify infection-specific gene families.</title>
        <authorList>
            <person name="Schwarz E.M."/>
            <person name="Hu Y."/>
            <person name="Antoshechkin I."/>
            <person name="Miller M.M."/>
            <person name="Sternberg P.W."/>
            <person name="Aroian R.V."/>
        </authorList>
    </citation>
    <scope>NUCLEOTIDE SEQUENCE</scope>
    <source>
        <strain evidence="4">HY135</strain>
    </source>
</reference>
<evidence type="ECO:0000256" key="1">
    <source>
        <dbReference type="ARBA" id="ARBA00022801"/>
    </source>
</evidence>
<dbReference type="GO" id="GO:0006508">
    <property type="term" value="P:proteolysis"/>
    <property type="evidence" value="ECO:0007669"/>
    <property type="project" value="InterPro"/>
</dbReference>
<keyword evidence="4" id="KW-1185">Reference proteome</keyword>
<dbReference type="Gene3D" id="2.40.70.10">
    <property type="entry name" value="Acid Proteases"/>
    <property type="match status" value="1"/>
</dbReference>
<dbReference type="PROSITE" id="PS50175">
    <property type="entry name" value="ASP_PROT_RETROV"/>
    <property type="match status" value="1"/>
</dbReference>
<name>A0A016UL36_9BILA</name>
<dbReference type="Pfam" id="PF03564">
    <property type="entry name" value="DUF1759"/>
    <property type="match status" value="1"/>
</dbReference>
<gene>
    <name evidence="3" type="primary">Acey_s0036.g3243</name>
    <name evidence="3" type="ORF">Y032_0036g3243</name>
</gene>
<organism evidence="3 4">
    <name type="scientific">Ancylostoma ceylanicum</name>
    <dbReference type="NCBI Taxonomy" id="53326"/>
    <lineage>
        <taxon>Eukaryota</taxon>
        <taxon>Metazoa</taxon>
        <taxon>Ecdysozoa</taxon>
        <taxon>Nematoda</taxon>
        <taxon>Chromadorea</taxon>
        <taxon>Rhabditida</taxon>
        <taxon>Rhabditina</taxon>
        <taxon>Rhabditomorpha</taxon>
        <taxon>Strongyloidea</taxon>
        <taxon>Ancylostomatidae</taxon>
        <taxon>Ancylostomatinae</taxon>
        <taxon>Ancylostoma</taxon>
    </lineage>
</organism>
<accession>A0A016UL36</accession>